<organism evidence="1 2">
    <name type="scientific">Dermabacter hominis 1368</name>
    <dbReference type="NCBI Taxonomy" id="1450519"/>
    <lineage>
        <taxon>Bacteria</taxon>
        <taxon>Bacillati</taxon>
        <taxon>Actinomycetota</taxon>
        <taxon>Actinomycetes</taxon>
        <taxon>Micrococcales</taxon>
        <taxon>Dermabacteraceae</taxon>
        <taxon>Dermabacter</taxon>
    </lineage>
</organism>
<sequence>MKTNTHRATHYRSYGHELIRATFAAKKRVRR</sequence>
<evidence type="ECO:0000313" key="2">
    <source>
        <dbReference type="Proteomes" id="UP000030182"/>
    </source>
</evidence>
<comment type="caution">
    <text evidence="1">The sequence shown here is derived from an EMBL/GenBank/DDBJ whole genome shotgun (WGS) entry which is preliminary data.</text>
</comment>
<dbReference type="Proteomes" id="UP000030182">
    <property type="component" value="Unassembled WGS sequence"/>
</dbReference>
<dbReference type="EMBL" id="JDRS01000002">
    <property type="protein sequence ID" value="KDS94180.1"/>
    <property type="molecule type" value="Genomic_DNA"/>
</dbReference>
<proteinExistence type="predicted"/>
<protein>
    <recommendedName>
        <fullName evidence="3">Transposase</fullName>
    </recommendedName>
</protein>
<evidence type="ECO:0008006" key="3">
    <source>
        <dbReference type="Google" id="ProtNLM"/>
    </source>
</evidence>
<accession>A0ABR4SLW5</accession>
<keyword evidence="2" id="KW-1185">Reference proteome</keyword>
<name>A0ABR4SLW5_9MICO</name>
<reference evidence="1 2" key="1">
    <citation type="submission" date="2014-01" db="EMBL/GenBank/DDBJ databases">
        <title>Draft genome sequence of the multidrug-resistant clinical isolate Dermabacter hominis 1368.</title>
        <authorList>
            <person name="Albersmeier A."/>
            <person name="Bomholt C."/>
            <person name="Glaub A."/>
            <person name="Ruckert C."/>
            <person name="Soriano F."/>
            <person name="Fernandez-Natal I."/>
            <person name="Tauch A."/>
        </authorList>
    </citation>
    <scope>NUCLEOTIDE SEQUENCE [LARGE SCALE GENOMIC DNA]</scope>
    <source>
        <strain evidence="1 2">1368</strain>
    </source>
</reference>
<gene>
    <name evidence="1" type="ORF">DHOM_02725</name>
</gene>
<evidence type="ECO:0000313" key="1">
    <source>
        <dbReference type="EMBL" id="KDS94180.1"/>
    </source>
</evidence>